<evidence type="ECO:0000313" key="3">
    <source>
        <dbReference type="Proteomes" id="UP000429607"/>
    </source>
</evidence>
<gene>
    <name evidence="1" type="ORF">PR001_g23980</name>
    <name evidence="2" type="ORF">PR002_g23752</name>
</gene>
<evidence type="ECO:0000313" key="2">
    <source>
        <dbReference type="EMBL" id="KAE8981690.1"/>
    </source>
</evidence>
<evidence type="ECO:0000313" key="4">
    <source>
        <dbReference type="Proteomes" id="UP000435112"/>
    </source>
</evidence>
<sequence length="221" mass="25368">MKVLHQQFGYLVHSLDRNYVPTVYSFMNSVKNGPEQAPHRDYTPDAVTKIMKTYPQTISWSMIVALEARTRLKVFDCCFTTVDPSRALSLELYPGKCLLCRGDLMHCGVAYKRVNHRNLCYVTVPGVKFVPDILAGVNEKELKRQFCGYIEVDSQATRTHRFYCKDNPKAANGARVHVRNRRNRPKKAPPKCPRCEKWYSAGGYRKHKGMSPPCVPKRDNI</sequence>
<dbReference type="OrthoDB" id="88488at2759"/>
<proteinExistence type="predicted"/>
<dbReference type="Proteomes" id="UP000435112">
    <property type="component" value="Unassembled WGS sequence"/>
</dbReference>
<dbReference type="EMBL" id="QXFU01002772">
    <property type="protein sequence ID" value="KAE8981690.1"/>
    <property type="molecule type" value="Genomic_DNA"/>
</dbReference>
<dbReference type="Proteomes" id="UP000429607">
    <property type="component" value="Unassembled WGS sequence"/>
</dbReference>
<comment type="caution">
    <text evidence="1">The sequence shown here is derived from an EMBL/GenBank/DDBJ whole genome shotgun (WGS) entry which is preliminary data.</text>
</comment>
<organism evidence="1 3">
    <name type="scientific">Phytophthora rubi</name>
    <dbReference type="NCBI Taxonomy" id="129364"/>
    <lineage>
        <taxon>Eukaryota</taxon>
        <taxon>Sar</taxon>
        <taxon>Stramenopiles</taxon>
        <taxon>Oomycota</taxon>
        <taxon>Peronosporomycetes</taxon>
        <taxon>Peronosporales</taxon>
        <taxon>Peronosporaceae</taxon>
        <taxon>Phytophthora</taxon>
    </lineage>
</organism>
<accession>A0A6A3IHN9</accession>
<dbReference type="AlphaFoldDB" id="A0A6A3IHN9"/>
<reference evidence="3 4" key="1">
    <citation type="submission" date="2018-09" db="EMBL/GenBank/DDBJ databases">
        <title>Genomic investigation of the strawberry pathogen Phytophthora fragariae indicates pathogenicity is determined by transcriptional variation in three key races.</title>
        <authorList>
            <person name="Adams T.M."/>
            <person name="Armitage A.D."/>
            <person name="Sobczyk M.K."/>
            <person name="Bates H.J."/>
            <person name="Dunwell J.M."/>
            <person name="Nellist C.F."/>
            <person name="Harrison R.J."/>
        </authorList>
    </citation>
    <scope>NUCLEOTIDE SEQUENCE [LARGE SCALE GENOMIC DNA]</scope>
    <source>
        <strain evidence="1 3">SCRP249</strain>
        <strain evidence="2 4">SCRP324</strain>
    </source>
</reference>
<evidence type="ECO:0000313" key="1">
    <source>
        <dbReference type="EMBL" id="KAE8981507.1"/>
    </source>
</evidence>
<name>A0A6A3IHN9_9STRA</name>
<protein>
    <submittedName>
        <fullName evidence="1">Uncharacterized protein</fullName>
    </submittedName>
</protein>
<dbReference type="EMBL" id="QXFV01002947">
    <property type="protein sequence ID" value="KAE8981507.1"/>
    <property type="molecule type" value="Genomic_DNA"/>
</dbReference>